<dbReference type="InterPro" id="IPR008969">
    <property type="entry name" value="CarboxyPept-like_regulatory"/>
</dbReference>
<evidence type="ECO:0000313" key="2">
    <source>
        <dbReference type="EMBL" id="KGD67238.1"/>
    </source>
</evidence>
<protein>
    <recommendedName>
        <fullName evidence="4">Carboxypeptidase-like regulatory domain-containing protein</fullName>
    </recommendedName>
</protein>
<evidence type="ECO:0000256" key="1">
    <source>
        <dbReference type="SAM" id="SignalP"/>
    </source>
</evidence>
<dbReference type="EMBL" id="JRHH01000005">
    <property type="protein sequence ID" value="KGD67238.1"/>
    <property type="molecule type" value="Genomic_DNA"/>
</dbReference>
<dbReference type="AlphaFoldDB" id="A0A095TY03"/>
<evidence type="ECO:0000313" key="3">
    <source>
        <dbReference type="Proteomes" id="UP000029554"/>
    </source>
</evidence>
<proteinExistence type="predicted"/>
<dbReference type="SUPFAM" id="SSF49464">
    <property type="entry name" value="Carboxypeptidase regulatory domain-like"/>
    <property type="match status" value="1"/>
</dbReference>
<keyword evidence="3" id="KW-1185">Reference proteome</keyword>
<keyword evidence="1" id="KW-0732">Signal</keyword>
<dbReference type="Pfam" id="PF18939">
    <property type="entry name" value="DUF5686"/>
    <property type="match status" value="1"/>
</dbReference>
<dbReference type="STRING" id="1453498.LG45_13515"/>
<dbReference type="RefSeq" id="WP_035127914.1">
    <property type="nucleotide sequence ID" value="NZ_JRHH01000005.1"/>
</dbReference>
<name>A0A095TY03_9FLAO</name>
<dbReference type="InterPro" id="IPR043741">
    <property type="entry name" value="DUF5686"/>
</dbReference>
<evidence type="ECO:0008006" key="4">
    <source>
        <dbReference type="Google" id="ProtNLM"/>
    </source>
</evidence>
<gene>
    <name evidence="2" type="ORF">LG45_13515</name>
</gene>
<dbReference type="OrthoDB" id="604691at2"/>
<accession>A0A095TY03</accession>
<reference evidence="2 3" key="1">
    <citation type="submission" date="2014-09" db="EMBL/GenBank/DDBJ databases">
        <title>Whole Genome Shotgun of Flavobacterium aquatile LMG 4008.</title>
        <authorList>
            <person name="Gale A.N."/>
            <person name="Pipes S.E."/>
            <person name="Newman J.D."/>
        </authorList>
    </citation>
    <scope>NUCLEOTIDE SEQUENCE [LARGE SCALE GENOMIC DNA]</scope>
    <source>
        <strain evidence="2 3">LMG 4008</strain>
    </source>
</reference>
<sequence length="826" mass="96316">MKNFWTFLFILICNFAFSQKTMQGQVIDFDTTVPIAFAKINYNNKTIISDWEGKFSIDVKDDKKPIIFKYKGYYDKTHYFTEGAKFLIIKMVNDNTMKEKEIYSENEVNLIVKKIIDNKYKNQPEKVFKSFEYKNYEHLLVTANPDSISSKIDTTYKKSIFGRKKIVLDSTNYKLKKLVENQHIYQTEKVNLIQFNDQGTKETVLASRMAGFKKPLYEYLGLNLVSYSLYENQLDILEIPVRNPLSTYGRKLFVFKLIDTVKIDNRTVYRIYFQPKKLNSDKLRGLLFVDAENFGIAKAFYRIYGIININATFTFNYMKEHRIWFPEKRKFTVVKGNNSEDLKIFGGTIKFNSSLEGIKKDASDQLYLKLESTPYDVKINEPVSFKMPSIKIDVPEASMTKPDSYWKPIRKDTLDVRRIRTYTNLDSLSVSENIEQKLLFGRKIINGYLPVSIIDVDLKTLFKYNNYEGFRLGIGGVTNNKLSEQYKISGYVAFGFKDEKFKYGITPSYLLNKETNTWVNASYVDDLSEIGQIQFATQARRFKIYDPRPINISTFYNHKTFSGFIESQYIPKTTSYFGISRSEVLPLFDYAFAPNDRLYQNFNLTTAQFAIQWNPFSGYMQTSTGRLEIEKRFPKFSLQLTKSFNNIIGSDFDFTKVDFKIIHEIPYLSGQNTAFLLQSGYAVGDTPLTHLYSIAPNNLNRETLFQRITFAGKNSFETMFFNEFFSSKYVSFHVKHTFNKVKVAYKIKPLISVVTRMAWGNMDNRESHLGFEYKTMERGFFESGVEANQIFKGFGLTFFMRYGPNALPKFEDNFALKLSYVLDLGF</sequence>
<comment type="caution">
    <text evidence="2">The sequence shown here is derived from an EMBL/GenBank/DDBJ whole genome shotgun (WGS) entry which is preliminary data.</text>
</comment>
<organism evidence="2 3">
    <name type="scientific">Flavobacterium aquatile LMG 4008 = ATCC 11947</name>
    <dbReference type="NCBI Taxonomy" id="1453498"/>
    <lineage>
        <taxon>Bacteria</taxon>
        <taxon>Pseudomonadati</taxon>
        <taxon>Bacteroidota</taxon>
        <taxon>Flavobacteriia</taxon>
        <taxon>Flavobacteriales</taxon>
        <taxon>Flavobacteriaceae</taxon>
        <taxon>Flavobacterium</taxon>
    </lineage>
</organism>
<dbReference type="eggNOG" id="COG4775">
    <property type="taxonomic scope" value="Bacteria"/>
</dbReference>
<feature type="chain" id="PRO_5001909993" description="Carboxypeptidase-like regulatory domain-containing protein" evidence="1">
    <location>
        <begin position="19"/>
        <end position="826"/>
    </location>
</feature>
<dbReference type="Proteomes" id="UP000029554">
    <property type="component" value="Unassembled WGS sequence"/>
</dbReference>
<feature type="signal peptide" evidence="1">
    <location>
        <begin position="1"/>
        <end position="18"/>
    </location>
</feature>